<dbReference type="Pfam" id="PF13193">
    <property type="entry name" value="AMP-binding_C"/>
    <property type="match status" value="1"/>
</dbReference>
<dbReference type="InterPro" id="IPR050237">
    <property type="entry name" value="ATP-dep_AMP-bd_enzyme"/>
</dbReference>
<evidence type="ECO:0000313" key="3">
    <source>
        <dbReference type="EMBL" id="AZT92212.1"/>
    </source>
</evidence>
<proteinExistence type="predicted"/>
<feature type="domain" description="AMP-binding enzyme C-terminal" evidence="2">
    <location>
        <begin position="424"/>
        <end position="500"/>
    </location>
</feature>
<evidence type="ECO:0000313" key="4">
    <source>
        <dbReference type="Proteomes" id="UP000283000"/>
    </source>
</evidence>
<dbReference type="Proteomes" id="UP000283000">
    <property type="component" value="Chromosome"/>
</dbReference>
<dbReference type="InterPro" id="IPR000873">
    <property type="entry name" value="AMP-dep_synth/lig_dom"/>
</dbReference>
<dbReference type="Gene3D" id="3.30.300.30">
    <property type="match status" value="1"/>
</dbReference>
<reference evidence="3 4" key="1">
    <citation type="submission" date="2017-12" db="EMBL/GenBank/DDBJ databases">
        <authorList>
            <person name="Levesque S."/>
        </authorList>
    </citation>
    <scope>NUCLEOTIDE SEQUENCE [LARGE SCALE GENOMIC DNA]</scope>
    <source>
        <strain evidence="3 4">SMQ-1417</strain>
    </source>
</reference>
<feature type="domain" description="AMP-dependent synthetase/ligase" evidence="1">
    <location>
        <begin position="25"/>
        <end position="374"/>
    </location>
</feature>
<reference evidence="3 4" key="2">
    <citation type="submission" date="2019-01" db="EMBL/GenBank/DDBJ databases">
        <title>Comparative genomic analysis of Brevibacterium aurantiacum sheds light on its evolution and its adaptation to smear-ripened cheeses.</title>
        <authorList>
            <person name="Moineau S."/>
        </authorList>
    </citation>
    <scope>NUCLEOTIDE SEQUENCE [LARGE SCALE GENOMIC DNA]</scope>
    <source>
        <strain evidence="3 4">SMQ-1417</strain>
    </source>
</reference>
<evidence type="ECO:0000259" key="1">
    <source>
        <dbReference type="Pfam" id="PF00501"/>
    </source>
</evidence>
<dbReference type="Pfam" id="PF00501">
    <property type="entry name" value="AMP-binding"/>
    <property type="match status" value="1"/>
</dbReference>
<dbReference type="GO" id="GO:0016878">
    <property type="term" value="F:acid-thiol ligase activity"/>
    <property type="evidence" value="ECO:0007669"/>
    <property type="project" value="UniProtKB-ARBA"/>
</dbReference>
<organism evidence="3 4">
    <name type="scientific">Brevibacterium aurantiacum</name>
    <dbReference type="NCBI Taxonomy" id="273384"/>
    <lineage>
        <taxon>Bacteria</taxon>
        <taxon>Bacillati</taxon>
        <taxon>Actinomycetota</taxon>
        <taxon>Actinomycetes</taxon>
        <taxon>Micrococcales</taxon>
        <taxon>Brevibacteriaceae</taxon>
        <taxon>Brevibacterium</taxon>
    </lineage>
</organism>
<gene>
    <name evidence="3" type="ORF">CXR23_02850</name>
</gene>
<dbReference type="PANTHER" id="PTHR43767:SF1">
    <property type="entry name" value="NONRIBOSOMAL PEPTIDE SYNTHASE PES1 (EUROFUNG)-RELATED"/>
    <property type="match status" value="1"/>
</dbReference>
<dbReference type="InterPro" id="IPR025110">
    <property type="entry name" value="AMP-bd_C"/>
</dbReference>
<name>A0A3T0DC04_BREAU</name>
<dbReference type="Gene3D" id="3.40.50.12780">
    <property type="entry name" value="N-terminal domain of ligase-like"/>
    <property type="match status" value="1"/>
</dbReference>
<keyword evidence="3" id="KW-0436">Ligase</keyword>
<dbReference type="PANTHER" id="PTHR43767">
    <property type="entry name" value="LONG-CHAIN-FATTY-ACID--COA LIGASE"/>
    <property type="match status" value="1"/>
</dbReference>
<dbReference type="AlphaFoldDB" id="A0A3T0DC04"/>
<dbReference type="InterPro" id="IPR020845">
    <property type="entry name" value="AMP-binding_CS"/>
</dbReference>
<dbReference type="SUPFAM" id="SSF56801">
    <property type="entry name" value="Acetyl-CoA synthetase-like"/>
    <property type="match status" value="1"/>
</dbReference>
<dbReference type="RefSeq" id="WP_127362744.1">
    <property type="nucleotide sequence ID" value="NZ_CP025330.1"/>
</dbReference>
<protein>
    <submittedName>
        <fullName evidence="3">Long-chain fatty acid--CoA ligase</fullName>
    </submittedName>
</protein>
<dbReference type="PROSITE" id="PS00455">
    <property type="entry name" value="AMP_BINDING"/>
    <property type="match status" value="1"/>
</dbReference>
<accession>A0A3T0DC04</accession>
<dbReference type="InterPro" id="IPR045851">
    <property type="entry name" value="AMP-bd_C_sf"/>
</dbReference>
<evidence type="ECO:0000259" key="2">
    <source>
        <dbReference type="Pfam" id="PF13193"/>
    </source>
</evidence>
<dbReference type="InterPro" id="IPR042099">
    <property type="entry name" value="ANL_N_sf"/>
</dbReference>
<sequence>MMTPEEELAASRRLHWMSILELHAISRGDQDALVGEERRLTWRDVRNQVRAVSAELQRRGVNVGDRVFILSLNSVEYVIALLAINTVGAIGCPLNSRSVSAELDYFVDDSGAVFGFVDDLGAAVRERSGIASEVSVICFSEEFQAIAESGAQPEAVDVAETDDAFIIYTSGTTSAPKGVLLTHMNMISQALNTTRTAPSGAPTDCNMVVVPLFHIAGLAFLYPCFLNGVKVVIAPPKALASMESLADLLETERVTNLFLVPTLWQALCSSPGVRDRDFKLKGLSWGASPASRETLQLMADTFPDAHISAAFGQTEMSPTTCSLPGEDSVRKTGSVGRPIGLVAARIVDPLGEDVRPGEMGEIVYRGPGLMKEYWNKPEQTVQATHGGWFHSGDLVREDEEGFVFVVDRAKDIIISGGENISSVEVEHAVAAHPKVADASVIGIPHPKWVETPVVFVVPADPADPPVLEEIRDFLTDRIASFKKPTRLEVVAELPRNASGKLQKHKLREDFAANE</sequence>
<dbReference type="EMBL" id="CP025330">
    <property type="protein sequence ID" value="AZT92212.1"/>
    <property type="molecule type" value="Genomic_DNA"/>
</dbReference>